<dbReference type="InterPro" id="IPR035979">
    <property type="entry name" value="RBD_domain_sf"/>
</dbReference>
<evidence type="ECO:0000256" key="2">
    <source>
        <dbReference type="ARBA" id="ARBA00022737"/>
    </source>
</evidence>
<dbReference type="InterPro" id="IPR000504">
    <property type="entry name" value="RRM_dom"/>
</dbReference>
<dbReference type="GO" id="GO:0003723">
    <property type="term" value="F:RNA binding"/>
    <property type="evidence" value="ECO:0007669"/>
    <property type="project" value="UniProtKB-UniRule"/>
</dbReference>
<organism evidence="7 8">
    <name type="scientific">Coccomyxa viridis</name>
    <dbReference type="NCBI Taxonomy" id="1274662"/>
    <lineage>
        <taxon>Eukaryota</taxon>
        <taxon>Viridiplantae</taxon>
        <taxon>Chlorophyta</taxon>
        <taxon>core chlorophytes</taxon>
        <taxon>Trebouxiophyceae</taxon>
        <taxon>Trebouxiophyceae incertae sedis</taxon>
        <taxon>Coccomyxaceae</taxon>
        <taxon>Coccomyxa</taxon>
    </lineage>
</organism>
<dbReference type="InterPro" id="IPR003954">
    <property type="entry name" value="RRM_euk-type"/>
</dbReference>
<proteinExistence type="predicted"/>
<dbReference type="SMART" id="SM00360">
    <property type="entry name" value="RRM"/>
    <property type="match status" value="3"/>
</dbReference>
<dbReference type="InterPro" id="IPR012677">
    <property type="entry name" value="Nucleotide-bd_a/b_plait_sf"/>
</dbReference>
<accession>A0AAV1HTC2</accession>
<dbReference type="NCBIfam" id="TIGR01622">
    <property type="entry name" value="SF-CC1"/>
    <property type="match status" value="1"/>
</dbReference>
<evidence type="ECO:0000256" key="5">
    <source>
        <dbReference type="SAM" id="MobiDB-lite"/>
    </source>
</evidence>
<evidence type="ECO:0000313" key="7">
    <source>
        <dbReference type="EMBL" id="CAK0743154.1"/>
    </source>
</evidence>
<dbReference type="AlphaFoldDB" id="A0AAV1HTC2"/>
<comment type="caution">
    <text evidence="7">The sequence shown here is derived from an EMBL/GenBank/DDBJ whole genome shotgun (WGS) entry which is preliminary data.</text>
</comment>
<protein>
    <recommendedName>
        <fullName evidence="6">RRM domain-containing protein</fullName>
    </recommendedName>
</protein>
<evidence type="ECO:0000256" key="1">
    <source>
        <dbReference type="ARBA" id="ARBA00022553"/>
    </source>
</evidence>
<gene>
    <name evidence="7" type="ORF">CVIRNUC_001447</name>
</gene>
<keyword evidence="3 4" id="KW-0694">RNA-binding</keyword>
<dbReference type="CDD" id="cd12283">
    <property type="entry name" value="RRM1_RBM39_like"/>
    <property type="match status" value="1"/>
</dbReference>
<feature type="compositionally biased region" description="Basic and acidic residues" evidence="5">
    <location>
        <begin position="14"/>
        <end position="79"/>
    </location>
</feature>
<dbReference type="CDD" id="cd12285">
    <property type="entry name" value="RRM3_RBM39_like"/>
    <property type="match status" value="1"/>
</dbReference>
<evidence type="ECO:0000256" key="3">
    <source>
        <dbReference type="ARBA" id="ARBA00022884"/>
    </source>
</evidence>
<dbReference type="SMART" id="SM00361">
    <property type="entry name" value="RRM_1"/>
    <property type="match status" value="3"/>
</dbReference>
<dbReference type="GO" id="GO:0005634">
    <property type="term" value="C:nucleus"/>
    <property type="evidence" value="ECO:0007669"/>
    <property type="project" value="InterPro"/>
</dbReference>
<dbReference type="PANTHER" id="PTHR48036">
    <property type="entry name" value="SPLICING FACTOR (PAD-1), PUTATIVE (AFU_ORTHOLOGUE AFUA_1G15810)-RELATED"/>
    <property type="match status" value="1"/>
</dbReference>
<reference evidence="7 8" key="1">
    <citation type="submission" date="2023-10" db="EMBL/GenBank/DDBJ databases">
        <authorList>
            <person name="Maclean D."/>
            <person name="Macfadyen A."/>
        </authorList>
    </citation>
    <scope>NUCLEOTIDE SEQUENCE [LARGE SCALE GENOMIC DNA]</scope>
</reference>
<feature type="domain" description="RRM" evidence="6">
    <location>
        <begin position="243"/>
        <end position="321"/>
    </location>
</feature>
<dbReference type="Proteomes" id="UP001314263">
    <property type="component" value="Unassembled WGS sequence"/>
</dbReference>
<feature type="compositionally biased region" description="Basic and acidic residues" evidence="5">
    <location>
        <begin position="95"/>
        <end position="127"/>
    </location>
</feature>
<dbReference type="Gene3D" id="3.30.70.330">
    <property type="match status" value="3"/>
</dbReference>
<dbReference type="Pfam" id="PF00076">
    <property type="entry name" value="RRM_1"/>
    <property type="match status" value="3"/>
</dbReference>
<evidence type="ECO:0000256" key="4">
    <source>
        <dbReference type="PROSITE-ProRule" id="PRU00176"/>
    </source>
</evidence>
<keyword evidence="1" id="KW-0597">Phosphoprotein</keyword>
<dbReference type="Pfam" id="PF15519">
    <property type="entry name" value="RBM39linker"/>
    <property type="match status" value="1"/>
</dbReference>
<dbReference type="PROSITE" id="PS50102">
    <property type="entry name" value="RRM"/>
    <property type="match status" value="3"/>
</dbReference>
<keyword evidence="2" id="KW-0677">Repeat</keyword>
<feature type="domain" description="RRM" evidence="6">
    <location>
        <begin position="136"/>
        <end position="213"/>
    </location>
</feature>
<feature type="domain" description="RRM" evidence="6">
    <location>
        <begin position="419"/>
        <end position="502"/>
    </location>
</feature>
<dbReference type="GO" id="GO:0006397">
    <property type="term" value="P:mRNA processing"/>
    <property type="evidence" value="ECO:0007669"/>
    <property type="project" value="InterPro"/>
</dbReference>
<feature type="region of interest" description="Disordered" evidence="5">
    <location>
        <begin position="14"/>
        <end position="127"/>
    </location>
</feature>
<keyword evidence="8" id="KW-1185">Reference proteome</keyword>
<evidence type="ECO:0000259" key="6">
    <source>
        <dbReference type="PROSITE" id="PS50102"/>
    </source>
</evidence>
<name>A0AAV1HTC2_9CHLO</name>
<dbReference type="EMBL" id="CAUYUE010000002">
    <property type="protein sequence ID" value="CAK0743154.1"/>
    <property type="molecule type" value="Genomic_DNA"/>
</dbReference>
<sequence length="512" mass="57262">MAGADFDEYAYLEKQLESKDANGHREESSRHKREKHDTKEKDRHRDRDRDKDRHRDRDRDRKSSKREHRDKSRDKDRDRERKRHHSSKDLPAPSRTEKPRIARPRSPEKRKERTPPEVREQRERERELRELDRDIRTVFAFNLPLKADERNLFEFFSKAGQVEDVRIIKDRNTNKSKGFAYIEYTNREDIVSAMALTGQIVMGQAIMVKSSEAEKNLAWEAAQAQSASVAQMSSLATAGAGPCKLYVKNLHPNITEQDVRQIFEPFGPIDYVTMQKELAGGRQSSMAFVQYKATSDATKAMQQLDNMDIAGNQISVTIAPLSQAEAAAAAAAAATALDLDDAEGEHGGLKLTANARAALMQRLSGAAPPANGNPLLGGPENLPGPPAMVPAGTTVLSKDAQALQLEQGILGPASPIPSPCLLLKNMFNPSEETEPNWDEDIARDVKEECSKYGTVNHAHVDKNSKGFVYLQFQSGEGAMAAQKALHGRWFAGRQIVAEFQFAPIYSQYFKVV</sequence>
<dbReference type="SUPFAM" id="SSF54928">
    <property type="entry name" value="RNA-binding domain, RBD"/>
    <property type="match status" value="2"/>
</dbReference>
<dbReference type="InterPro" id="IPR006509">
    <property type="entry name" value="RBM39_SF"/>
</dbReference>
<evidence type="ECO:0000313" key="8">
    <source>
        <dbReference type="Proteomes" id="UP001314263"/>
    </source>
</evidence>
<dbReference type="InterPro" id="IPR029123">
    <property type="entry name" value="RBM39_linker"/>
</dbReference>